<evidence type="ECO:0000313" key="1">
    <source>
        <dbReference type="EMBL" id="GFH23149.1"/>
    </source>
</evidence>
<protein>
    <submittedName>
        <fullName evidence="1">Uncharacterized protein</fullName>
    </submittedName>
</protein>
<evidence type="ECO:0000313" key="2">
    <source>
        <dbReference type="Proteomes" id="UP000485058"/>
    </source>
</evidence>
<feature type="non-terminal residue" evidence="1">
    <location>
        <position position="1"/>
    </location>
</feature>
<dbReference type="EMBL" id="BLLF01002203">
    <property type="protein sequence ID" value="GFH23149.1"/>
    <property type="molecule type" value="Genomic_DNA"/>
</dbReference>
<dbReference type="Proteomes" id="UP000485058">
    <property type="component" value="Unassembled WGS sequence"/>
</dbReference>
<organism evidence="1 2">
    <name type="scientific">Haematococcus lacustris</name>
    <name type="common">Green alga</name>
    <name type="synonym">Haematococcus pluvialis</name>
    <dbReference type="NCBI Taxonomy" id="44745"/>
    <lineage>
        <taxon>Eukaryota</taxon>
        <taxon>Viridiplantae</taxon>
        <taxon>Chlorophyta</taxon>
        <taxon>core chlorophytes</taxon>
        <taxon>Chlorophyceae</taxon>
        <taxon>CS clade</taxon>
        <taxon>Chlamydomonadales</taxon>
        <taxon>Haematococcaceae</taxon>
        <taxon>Haematococcus</taxon>
    </lineage>
</organism>
<reference evidence="1 2" key="1">
    <citation type="submission" date="2020-02" db="EMBL/GenBank/DDBJ databases">
        <title>Draft genome sequence of Haematococcus lacustris strain NIES-144.</title>
        <authorList>
            <person name="Morimoto D."/>
            <person name="Nakagawa S."/>
            <person name="Yoshida T."/>
            <person name="Sawayama S."/>
        </authorList>
    </citation>
    <scope>NUCLEOTIDE SEQUENCE [LARGE SCALE GENOMIC DNA]</scope>
    <source>
        <strain evidence="1 2">NIES-144</strain>
    </source>
</reference>
<keyword evidence="2" id="KW-1185">Reference proteome</keyword>
<sequence length="107" mass="11029">MRPSSKLPSSGAGLHPSLDLLDDGGLTSAQKAKGTKLSCALGGKLSSEPAALQRYRTTHGSPSLHEVVAQLTQAAREQRLQPEQVEGALLALEAGLQDETAAGTNQG</sequence>
<accession>A0A699ZU75</accession>
<comment type="caution">
    <text evidence="1">The sequence shown here is derived from an EMBL/GenBank/DDBJ whole genome shotgun (WGS) entry which is preliminary data.</text>
</comment>
<gene>
    <name evidence="1" type="ORF">HaLaN_20716</name>
</gene>
<dbReference type="AlphaFoldDB" id="A0A699ZU75"/>
<proteinExistence type="predicted"/>
<feature type="non-terminal residue" evidence="1">
    <location>
        <position position="107"/>
    </location>
</feature>
<name>A0A699ZU75_HAELA</name>